<dbReference type="EC" id="3.6.1.31" evidence="15"/>
<dbReference type="Gene3D" id="1.10.287.1080">
    <property type="entry name" value="MazG-like"/>
    <property type="match status" value="1"/>
</dbReference>
<evidence type="ECO:0000256" key="7">
    <source>
        <dbReference type="ARBA" id="ARBA00008299"/>
    </source>
</evidence>
<keyword evidence="11 15" id="KW-0378">Hydrolase</keyword>
<dbReference type="InterPro" id="IPR026660">
    <property type="entry name" value="PRA-CH"/>
</dbReference>
<evidence type="ECO:0000256" key="12">
    <source>
        <dbReference type="ARBA" id="ARBA00022840"/>
    </source>
</evidence>
<keyword evidence="10 15" id="KW-0547">Nucleotide-binding</keyword>
<keyword evidence="13 15" id="KW-0368">Histidine biosynthesis</keyword>
<proteinExistence type="inferred from homology"/>
<dbReference type="GO" id="GO:0004635">
    <property type="term" value="F:phosphoribosyl-AMP cyclohydrolase activity"/>
    <property type="evidence" value="ECO:0007669"/>
    <property type="project" value="UniProtKB-EC"/>
</dbReference>
<evidence type="ECO:0000256" key="1">
    <source>
        <dbReference type="ARBA" id="ARBA00000024"/>
    </source>
</evidence>
<dbReference type="NCBIfam" id="TIGR03188">
    <property type="entry name" value="histidine_hisI"/>
    <property type="match status" value="1"/>
</dbReference>
<feature type="region of interest" description="Phosphoribosyl-AMP cyclohydrolase" evidence="15">
    <location>
        <begin position="1"/>
        <end position="113"/>
    </location>
</feature>
<dbReference type="EC" id="3.5.4.19" evidence="15"/>
<evidence type="ECO:0000256" key="3">
    <source>
        <dbReference type="ARBA" id="ARBA00004496"/>
    </source>
</evidence>
<comment type="pathway">
    <text evidence="5 15">Amino-acid biosynthesis; L-histidine biosynthesis; L-histidine from 5-phospho-alpha-D-ribose 1-diphosphate: step 2/9.</text>
</comment>
<keyword evidence="18" id="KW-1185">Reference proteome</keyword>
<evidence type="ECO:0000256" key="10">
    <source>
        <dbReference type="ARBA" id="ARBA00022741"/>
    </source>
</evidence>
<dbReference type="InterPro" id="IPR023019">
    <property type="entry name" value="His_synth_HisIE"/>
</dbReference>
<dbReference type="InterPro" id="IPR002496">
    <property type="entry name" value="PRib_AMP_CycHydrolase_dom"/>
</dbReference>
<keyword evidence="12 15" id="KW-0067">ATP-binding</keyword>
<dbReference type="InterPro" id="IPR038019">
    <property type="entry name" value="PRib_AMP_CycHydrolase_sf"/>
</dbReference>
<dbReference type="NCBIfam" id="NF000768">
    <property type="entry name" value="PRK00051.1"/>
    <property type="match status" value="1"/>
</dbReference>
<keyword evidence="14 15" id="KW-0511">Multifunctional enzyme</keyword>
<comment type="subcellular location">
    <subcellularLocation>
        <location evidence="3 15">Cytoplasm</location>
    </subcellularLocation>
</comment>
<dbReference type="SUPFAM" id="SSF141734">
    <property type="entry name" value="HisI-like"/>
    <property type="match status" value="1"/>
</dbReference>
<dbReference type="PANTHER" id="PTHR42945">
    <property type="entry name" value="HISTIDINE BIOSYNTHESIS BIFUNCTIONAL PROTEIN"/>
    <property type="match status" value="1"/>
</dbReference>
<reference evidence="17 18" key="1">
    <citation type="submission" date="2020-08" db="EMBL/GenBank/DDBJ databases">
        <title>Genome public.</title>
        <authorList>
            <person name="Liu C."/>
            <person name="Sun Q."/>
        </authorList>
    </citation>
    <scope>NUCLEOTIDE SEQUENCE [LARGE SCALE GENOMIC DNA]</scope>
    <source>
        <strain evidence="17 18">NSJ-35</strain>
    </source>
</reference>
<dbReference type="HAMAP" id="MF_01021">
    <property type="entry name" value="HisI"/>
    <property type="match status" value="1"/>
</dbReference>
<dbReference type="EMBL" id="JACOON010000001">
    <property type="protein sequence ID" value="MBC5647085.1"/>
    <property type="molecule type" value="Genomic_DNA"/>
</dbReference>
<comment type="caution">
    <text evidence="17">The sequence shown here is derived from an EMBL/GenBank/DDBJ whole genome shotgun (WGS) entry which is preliminary data.</text>
</comment>
<dbReference type="SUPFAM" id="SSF101386">
    <property type="entry name" value="all-alpha NTP pyrophosphatases"/>
    <property type="match status" value="1"/>
</dbReference>
<dbReference type="Pfam" id="PF01503">
    <property type="entry name" value="PRA-PH"/>
    <property type="match status" value="1"/>
</dbReference>
<comment type="similarity">
    <text evidence="6 15">In the C-terminal section; belongs to the PRA-PH family.</text>
</comment>
<comment type="similarity">
    <text evidence="7 15">In the N-terminal section; belongs to the PRA-CH family.</text>
</comment>
<evidence type="ECO:0000256" key="4">
    <source>
        <dbReference type="ARBA" id="ARBA00005169"/>
    </source>
</evidence>
<sequence>MMEIKFDEKGLVPAIAQEARTGAVLMQAYMNQEAFDKTLETGYAHYYSRSRKKLWKKGETSGNVQKVVSVSLDCDGDCVLLKVEQTGVACHTGEYSCFFNCVQENDKVANSSLLYELYDLIADRKVHPKEGSYTNYLFEKGIDKILKKIGEESAEVIIASKNPGTSELQYEAADLIYHLLVLMNEKGLSLTELFGELQGRR</sequence>
<keyword evidence="9 15" id="KW-0028">Amino-acid biosynthesis</keyword>
<name>A0ABR7EBC8_9FIRM</name>
<accession>A0ABR7EBC8</accession>
<comment type="catalytic activity">
    <reaction evidence="2 15">
        <text>1-(5-phospho-beta-D-ribosyl)-ATP + H2O = 1-(5-phospho-beta-D-ribosyl)-5'-AMP + diphosphate + H(+)</text>
        <dbReference type="Rhea" id="RHEA:22828"/>
        <dbReference type="ChEBI" id="CHEBI:15377"/>
        <dbReference type="ChEBI" id="CHEBI:15378"/>
        <dbReference type="ChEBI" id="CHEBI:33019"/>
        <dbReference type="ChEBI" id="CHEBI:59457"/>
        <dbReference type="ChEBI" id="CHEBI:73183"/>
        <dbReference type="EC" id="3.6.1.31"/>
    </reaction>
</comment>
<evidence type="ECO:0000256" key="14">
    <source>
        <dbReference type="ARBA" id="ARBA00023268"/>
    </source>
</evidence>
<dbReference type="HAMAP" id="MF_01019">
    <property type="entry name" value="HisIE"/>
    <property type="match status" value="1"/>
</dbReference>
<evidence type="ECO:0000256" key="9">
    <source>
        <dbReference type="ARBA" id="ARBA00022605"/>
    </source>
</evidence>
<comment type="pathway">
    <text evidence="4 15">Amino-acid biosynthesis; L-histidine biosynthesis; L-histidine from 5-phospho-alpha-D-ribose 1-diphosphate: step 3/9.</text>
</comment>
<keyword evidence="8 15" id="KW-0963">Cytoplasm</keyword>
<evidence type="ECO:0000256" key="15">
    <source>
        <dbReference type="HAMAP-Rule" id="MF_01019"/>
    </source>
</evidence>
<dbReference type="CDD" id="cd11534">
    <property type="entry name" value="NTP-PPase_HisIE_like"/>
    <property type="match status" value="1"/>
</dbReference>
<feature type="domain" description="Phosphoribosyl-AMP cyclohydrolase" evidence="16">
    <location>
        <begin position="26"/>
        <end position="99"/>
    </location>
</feature>
<dbReference type="InterPro" id="IPR021130">
    <property type="entry name" value="PRib-ATP_PPHydrolase-like"/>
</dbReference>
<feature type="region of interest" description="Phosphoribosyl-ATP pyrophosphohydrolase" evidence="15">
    <location>
        <begin position="114"/>
        <end position="201"/>
    </location>
</feature>
<evidence type="ECO:0000256" key="11">
    <source>
        <dbReference type="ARBA" id="ARBA00022801"/>
    </source>
</evidence>
<evidence type="ECO:0000256" key="2">
    <source>
        <dbReference type="ARBA" id="ARBA00001460"/>
    </source>
</evidence>
<dbReference type="Gene3D" id="3.10.20.810">
    <property type="entry name" value="Phosphoribosyl-AMP cyclohydrolase"/>
    <property type="match status" value="1"/>
</dbReference>
<organism evidence="17 18">
    <name type="scientific">Christensenella tenuis</name>
    <dbReference type="NCBI Taxonomy" id="2763033"/>
    <lineage>
        <taxon>Bacteria</taxon>
        <taxon>Bacillati</taxon>
        <taxon>Bacillota</taxon>
        <taxon>Clostridia</taxon>
        <taxon>Christensenellales</taxon>
        <taxon>Christensenellaceae</taxon>
        <taxon>Christensenella</taxon>
    </lineage>
</organism>
<evidence type="ECO:0000256" key="5">
    <source>
        <dbReference type="ARBA" id="ARBA00005204"/>
    </source>
</evidence>
<evidence type="ECO:0000313" key="17">
    <source>
        <dbReference type="EMBL" id="MBC5647085.1"/>
    </source>
</evidence>
<dbReference type="PANTHER" id="PTHR42945:SF1">
    <property type="entry name" value="HISTIDINE BIOSYNTHESIS BIFUNCTIONAL PROTEIN HIS7"/>
    <property type="match status" value="1"/>
</dbReference>
<dbReference type="GO" id="GO:0004636">
    <property type="term" value="F:phosphoribosyl-ATP diphosphatase activity"/>
    <property type="evidence" value="ECO:0007669"/>
    <property type="project" value="UniProtKB-EC"/>
</dbReference>
<evidence type="ECO:0000256" key="13">
    <source>
        <dbReference type="ARBA" id="ARBA00023102"/>
    </source>
</evidence>
<evidence type="ECO:0000256" key="6">
    <source>
        <dbReference type="ARBA" id="ARBA00007731"/>
    </source>
</evidence>
<dbReference type="Proteomes" id="UP000606889">
    <property type="component" value="Unassembled WGS sequence"/>
</dbReference>
<dbReference type="Pfam" id="PF01502">
    <property type="entry name" value="PRA-CH"/>
    <property type="match status" value="1"/>
</dbReference>
<dbReference type="HAMAP" id="MF_01020">
    <property type="entry name" value="HisE"/>
    <property type="match status" value="1"/>
</dbReference>
<protein>
    <recommendedName>
        <fullName evidence="15">Histidine biosynthesis bifunctional protein HisIE</fullName>
    </recommendedName>
    <domain>
        <recommendedName>
            <fullName evidence="15">Phosphoribosyl-AMP cyclohydrolase</fullName>
            <shortName evidence="15">PRA-CH</shortName>
            <ecNumber evidence="15">3.5.4.19</ecNumber>
        </recommendedName>
    </domain>
    <domain>
        <recommendedName>
            <fullName evidence="15">Phosphoribosyl-ATP pyrophosphatase</fullName>
            <shortName evidence="15">PRA-PH</shortName>
            <ecNumber evidence="15">3.6.1.31</ecNumber>
        </recommendedName>
    </domain>
</protein>
<dbReference type="NCBIfam" id="NF002747">
    <property type="entry name" value="PRK02759.1"/>
    <property type="match status" value="1"/>
</dbReference>
<comment type="catalytic activity">
    <reaction evidence="1 15">
        <text>1-(5-phospho-beta-D-ribosyl)-5'-AMP + H2O = 1-(5-phospho-beta-D-ribosyl)-5-[(5-phospho-beta-D-ribosylamino)methylideneamino]imidazole-4-carboxamide</text>
        <dbReference type="Rhea" id="RHEA:20049"/>
        <dbReference type="ChEBI" id="CHEBI:15377"/>
        <dbReference type="ChEBI" id="CHEBI:58435"/>
        <dbReference type="ChEBI" id="CHEBI:59457"/>
        <dbReference type="EC" id="3.5.4.19"/>
    </reaction>
</comment>
<evidence type="ECO:0000256" key="8">
    <source>
        <dbReference type="ARBA" id="ARBA00022490"/>
    </source>
</evidence>
<dbReference type="InterPro" id="IPR008179">
    <property type="entry name" value="HisE"/>
</dbReference>
<evidence type="ECO:0000259" key="16">
    <source>
        <dbReference type="Pfam" id="PF01502"/>
    </source>
</evidence>
<evidence type="ECO:0000313" key="18">
    <source>
        <dbReference type="Proteomes" id="UP000606889"/>
    </source>
</evidence>
<gene>
    <name evidence="15" type="primary">hisI</name>
    <name evidence="15" type="synonym">hisIE</name>
    <name evidence="17" type="ORF">H8S18_01865</name>
</gene>